<proteinExistence type="predicted"/>
<evidence type="ECO:0000313" key="3">
    <source>
        <dbReference type="EMBL" id="MFB9716396.1"/>
    </source>
</evidence>
<evidence type="ECO:0000256" key="1">
    <source>
        <dbReference type="SAM" id="MobiDB-lite"/>
    </source>
</evidence>
<dbReference type="RefSeq" id="WP_345033273.1">
    <property type="nucleotide sequence ID" value="NZ_BAABED010000001.1"/>
</dbReference>
<dbReference type="Pfam" id="PF12802">
    <property type="entry name" value="MarR_2"/>
    <property type="match status" value="1"/>
</dbReference>
<dbReference type="PANTHER" id="PTHR33164:SF106">
    <property type="entry name" value="TRANSCRIPTIONAL REGULATORY PROTEIN"/>
    <property type="match status" value="1"/>
</dbReference>
<dbReference type="SUPFAM" id="SSF46785">
    <property type="entry name" value="Winged helix' DNA-binding domain"/>
    <property type="match status" value="1"/>
</dbReference>
<dbReference type="Gene3D" id="1.10.10.10">
    <property type="entry name" value="Winged helix-like DNA-binding domain superfamily/Winged helix DNA-binding domain"/>
    <property type="match status" value="1"/>
</dbReference>
<gene>
    <name evidence="3" type="ORF">ACFFPI_20055</name>
</gene>
<sequence length="178" mass="19041">MDDNQHVPSAAALLGLLQQFTVETDRYVEAVSSSHDLHRTDLNALAAMVAAAREGRTMTPGALRTALNLSSPATTALVDRLDRAGHLARHRSEKDRRQVHLEMTESARATGSQLFSPLASAIGPVIGALSPEELHTVMTFLQGVIEATVAARKDVTPSHEPSTGVTPDVPVTHRAVQE</sequence>
<evidence type="ECO:0000259" key="2">
    <source>
        <dbReference type="PROSITE" id="PS50995"/>
    </source>
</evidence>
<dbReference type="PROSITE" id="PS50995">
    <property type="entry name" value="HTH_MARR_2"/>
    <property type="match status" value="1"/>
</dbReference>
<dbReference type="InterPro" id="IPR039422">
    <property type="entry name" value="MarR/SlyA-like"/>
</dbReference>
<dbReference type="SMART" id="SM00347">
    <property type="entry name" value="HTH_MARR"/>
    <property type="match status" value="1"/>
</dbReference>
<comment type="caution">
    <text evidence="3">The sequence shown here is derived from an EMBL/GenBank/DDBJ whole genome shotgun (WGS) entry which is preliminary data.</text>
</comment>
<name>A0ABV5UW32_9MICC</name>
<feature type="domain" description="HTH marR-type" evidence="2">
    <location>
        <begin position="10"/>
        <end position="146"/>
    </location>
</feature>
<accession>A0ABV5UW32</accession>
<dbReference type="EMBL" id="JBHMBH010000050">
    <property type="protein sequence ID" value="MFB9716396.1"/>
    <property type="molecule type" value="Genomic_DNA"/>
</dbReference>
<dbReference type="PANTHER" id="PTHR33164">
    <property type="entry name" value="TRANSCRIPTIONAL REGULATOR, MARR FAMILY"/>
    <property type="match status" value="1"/>
</dbReference>
<dbReference type="InterPro" id="IPR000835">
    <property type="entry name" value="HTH_MarR-typ"/>
</dbReference>
<protein>
    <submittedName>
        <fullName evidence="3">MarR family winged helix-turn-helix transcriptional regulator</fullName>
    </submittedName>
</protein>
<dbReference type="InterPro" id="IPR036388">
    <property type="entry name" value="WH-like_DNA-bd_sf"/>
</dbReference>
<reference evidence="3 4" key="1">
    <citation type="submission" date="2024-09" db="EMBL/GenBank/DDBJ databases">
        <authorList>
            <person name="Sun Q."/>
            <person name="Mori K."/>
        </authorList>
    </citation>
    <scope>NUCLEOTIDE SEQUENCE [LARGE SCALE GENOMIC DNA]</scope>
    <source>
        <strain evidence="3 4">JCM 13519</strain>
    </source>
</reference>
<keyword evidence="4" id="KW-1185">Reference proteome</keyword>
<dbReference type="Proteomes" id="UP001589536">
    <property type="component" value="Unassembled WGS sequence"/>
</dbReference>
<dbReference type="PRINTS" id="PR00598">
    <property type="entry name" value="HTHMARR"/>
</dbReference>
<feature type="region of interest" description="Disordered" evidence="1">
    <location>
        <begin position="153"/>
        <end position="178"/>
    </location>
</feature>
<dbReference type="InterPro" id="IPR036390">
    <property type="entry name" value="WH_DNA-bd_sf"/>
</dbReference>
<organism evidence="3 4">
    <name type="scientific">Arthrobacter methylotrophus</name>
    <dbReference type="NCBI Taxonomy" id="121291"/>
    <lineage>
        <taxon>Bacteria</taxon>
        <taxon>Bacillati</taxon>
        <taxon>Actinomycetota</taxon>
        <taxon>Actinomycetes</taxon>
        <taxon>Micrococcales</taxon>
        <taxon>Micrococcaceae</taxon>
        <taxon>Arthrobacter</taxon>
    </lineage>
</organism>
<evidence type="ECO:0000313" key="4">
    <source>
        <dbReference type="Proteomes" id="UP001589536"/>
    </source>
</evidence>